<gene>
    <name evidence="2" type="ORF">MSPICULIGERA_LOCUS24959</name>
</gene>
<dbReference type="Proteomes" id="UP001177023">
    <property type="component" value="Unassembled WGS sequence"/>
</dbReference>
<keyword evidence="3" id="KW-1185">Reference proteome</keyword>
<name>A0AA36DIZ6_9BILA</name>
<comment type="caution">
    <text evidence="2">The sequence shown here is derived from an EMBL/GenBank/DDBJ whole genome shotgun (WGS) entry which is preliminary data.</text>
</comment>
<feature type="non-terminal residue" evidence="2">
    <location>
        <position position="190"/>
    </location>
</feature>
<dbReference type="EMBL" id="CATQJA010002709">
    <property type="protein sequence ID" value="CAJ0586979.1"/>
    <property type="molecule type" value="Genomic_DNA"/>
</dbReference>
<dbReference type="PANTHER" id="PTHR36519:SF9">
    <property type="entry name" value="EB DOMAIN-CONTAINING PROTEIN-RELATED"/>
    <property type="match status" value="1"/>
</dbReference>
<organism evidence="2 3">
    <name type="scientific">Mesorhabditis spiculigera</name>
    <dbReference type="NCBI Taxonomy" id="96644"/>
    <lineage>
        <taxon>Eukaryota</taxon>
        <taxon>Metazoa</taxon>
        <taxon>Ecdysozoa</taxon>
        <taxon>Nematoda</taxon>
        <taxon>Chromadorea</taxon>
        <taxon>Rhabditida</taxon>
        <taxon>Rhabditina</taxon>
        <taxon>Rhabditomorpha</taxon>
        <taxon>Rhabditoidea</taxon>
        <taxon>Rhabditidae</taxon>
        <taxon>Mesorhabditinae</taxon>
        <taxon>Mesorhabditis</taxon>
    </lineage>
</organism>
<keyword evidence="1" id="KW-0732">Signal</keyword>
<evidence type="ECO:0008006" key="4">
    <source>
        <dbReference type="Google" id="ProtNLM"/>
    </source>
</evidence>
<dbReference type="PANTHER" id="PTHR36519">
    <property type="entry name" value="FIP (FUNGUS-INDUCED PROTEIN) RELATED-RELATED"/>
    <property type="match status" value="1"/>
</dbReference>
<evidence type="ECO:0000313" key="3">
    <source>
        <dbReference type="Proteomes" id="UP001177023"/>
    </source>
</evidence>
<feature type="signal peptide" evidence="1">
    <location>
        <begin position="1"/>
        <end position="19"/>
    </location>
</feature>
<proteinExistence type="predicted"/>
<protein>
    <recommendedName>
        <fullName evidence="4">EB domain-containing protein</fullName>
    </recommendedName>
</protein>
<evidence type="ECO:0000313" key="2">
    <source>
        <dbReference type="EMBL" id="CAJ0586979.1"/>
    </source>
</evidence>
<accession>A0AA36DIZ6</accession>
<reference evidence="2" key="1">
    <citation type="submission" date="2023-06" db="EMBL/GenBank/DDBJ databases">
        <authorList>
            <person name="Delattre M."/>
        </authorList>
    </citation>
    <scope>NUCLEOTIDE SEQUENCE</scope>
    <source>
        <strain evidence="2">AF72</strain>
    </source>
</reference>
<evidence type="ECO:0000256" key="1">
    <source>
        <dbReference type="SAM" id="SignalP"/>
    </source>
</evidence>
<sequence length="190" mass="19596">MRTALLFVAFSANICHVSAQFLGSSLYSALSGYGGMNDMCRYIACPFGQYCFNGNCISNGAGLGGGGLGGLSALSNAAALYSGRPDFVDPGGIQPCNLMQQCLNGQICVNGYCEKSNVAFAGSQVAPQQTTCMAGAVCPVGEYCMGGMCMKNPMSTTFACHNGISCPSGMICQLGRCLANGLPFFGMGKR</sequence>
<feature type="chain" id="PRO_5041208806" description="EB domain-containing protein" evidence="1">
    <location>
        <begin position="20"/>
        <end position="190"/>
    </location>
</feature>
<dbReference type="AlphaFoldDB" id="A0AA36DIZ6"/>